<comment type="caution">
    <text evidence="1">The sequence shown here is derived from an EMBL/GenBank/DDBJ whole genome shotgun (WGS) entry which is preliminary data.</text>
</comment>
<proteinExistence type="predicted"/>
<dbReference type="EMBL" id="CM043805">
    <property type="protein sequence ID" value="KAI4805628.1"/>
    <property type="molecule type" value="Genomic_DNA"/>
</dbReference>
<keyword evidence="2" id="KW-1185">Reference proteome</keyword>
<organism evidence="1 2">
    <name type="scientific">Chaenocephalus aceratus</name>
    <name type="common">Blackfin icefish</name>
    <name type="synonym">Chaenichthys aceratus</name>
    <dbReference type="NCBI Taxonomy" id="36190"/>
    <lineage>
        <taxon>Eukaryota</taxon>
        <taxon>Metazoa</taxon>
        <taxon>Chordata</taxon>
        <taxon>Craniata</taxon>
        <taxon>Vertebrata</taxon>
        <taxon>Euteleostomi</taxon>
        <taxon>Actinopterygii</taxon>
        <taxon>Neopterygii</taxon>
        <taxon>Teleostei</taxon>
        <taxon>Neoteleostei</taxon>
        <taxon>Acanthomorphata</taxon>
        <taxon>Eupercaria</taxon>
        <taxon>Perciformes</taxon>
        <taxon>Notothenioidei</taxon>
        <taxon>Channichthyidae</taxon>
        <taxon>Chaenocephalus</taxon>
    </lineage>
</organism>
<evidence type="ECO:0000313" key="1">
    <source>
        <dbReference type="EMBL" id="KAI4805628.1"/>
    </source>
</evidence>
<name>A0ACB9VZ94_CHAAC</name>
<gene>
    <name evidence="1" type="ORF">KUCAC02_010231</name>
</gene>
<reference evidence="1" key="1">
    <citation type="submission" date="2022-05" db="EMBL/GenBank/DDBJ databases">
        <title>Chromosome-level genome of Chaenocephalus aceratus.</title>
        <authorList>
            <person name="Park H."/>
        </authorList>
    </citation>
    <scope>NUCLEOTIDE SEQUENCE</scope>
    <source>
        <strain evidence="1">KU_202001</strain>
    </source>
</reference>
<evidence type="ECO:0000313" key="2">
    <source>
        <dbReference type="Proteomes" id="UP001057452"/>
    </source>
</evidence>
<sequence>MEKKDSADVVEQANKDEEKPKKDSQIITPSPQTSAIPQEMEIEEQTNNDIDSQTVQDGEKLGKDSQIIASPQIQGQSQGSELIEKPNNEKRNSQIVASPSTNDESGDTTSTTEKSEVKDQLKTREARVDDLSQGDSQVITPSSSESQSRRRSGRSKASEATASESKSENKDSLERRSRSNSQASLTAEGQPEARKRGRPKKVQEDPSKSSPISTPESSQSLDTAKSSQGLGRKYVRGTSEVLPVASTESGSQEAKEEIPQCPKRGEGNLDCLFQVLSPLNLKKAKLLTIW</sequence>
<dbReference type="Proteomes" id="UP001057452">
    <property type="component" value="Chromosome 21"/>
</dbReference>
<protein>
    <submittedName>
        <fullName evidence="1">Uncharacterized protein</fullName>
    </submittedName>
</protein>
<accession>A0ACB9VZ94</accession>